<proteinExistence type="predicted"/>
<feature type="non-terminal residue" evidence="2">
    <location>
        <position position="1"/>
    </location>
</feature>
<evidence type="ECO:0000259" key="1">
    <source>
        <dbReference type="Pfam" id="PF10145"/>
    </source>
</evidence>
<feature type="domain" description="Phage tail tape measure protein" evidence="1">
    <location>
        <begin position="2"/>
        <end position="117"/>
    </location>
</feature>
<organism evidence="2 3">
    <name type="scientific">Chromobacterium piscinae</name>
    <dbReference type="NCBI Taxonomy" id="686831"/>
    <lineage>
        <taxon>Bacteria</taxon>
        <taxon>Pseudomonadati</taxon>
        <taxon>Pseudomonadota</taxon>
        <taxon>Betaproteobacteria</taxon>
        <taxon>Neisseriales</taxon>
        <taxon>Chromobacteriaceae</taxon>
        <taxon>Chromobacterium</taxon>
    </lineage>
</organism>
<sequence>PAQNILSGVGEASAYLAVQLKKTPEAAAEFAAKMQDATGTASEDMMGLFDTIQKAFYLGVDDTNMLSFFTNVSSVTKMVSKDGLTAARALAPIAVMMDQMGTQGETAGNAIRKIFQAG</sequence>
<name>A0ABV0HBV0_9NEIS</name>
<dbReference type="InterPro" id="IPR010090">
    <property type="entry name" value="Phage_tape_meas"/>
</dbReference>
<dbReference type="Pfam" id="PF10145">
    <property type="entry name" value="PhageMin_Tail"/>
    <property type="match status" value="1"/>
</dbReference>
<accession>A0ABV0HBV0</accession>
<dbReference type="NCBIfam" id="TIGR01760">
    <property type="entry name" value="tape_meas_TP901"/>
    <property type="match status" value="1"/>
</dbReference>
<reference evidence="2 3" key="1">
    <citation type="submission" date="2024-05" db="EMBL/GenBank/DDBJ databases">
        <authorList>
            <person name="De Oliveira J.P."/>
            <person name="Noriler S.A."/>
            <person name="De Oliveira A.G."/>
            <person name="Sipoli D.S."/>
        </authorList>
    </citation>
    <scope>NUCLEOTIDE SEQUENCE [LARGE SCALE GENOMIC DNA]</scope>
    <source>
        <strain evidence="2 3">LABIM186</strain>
    </source>
</reference>
<protein>
    <submittedName>
        <fullName evidence="2">Phage tail tape measure protein</fullName>
    </submittedName>
</protein>
<dbReference type="RefSeq" id="WP_347788053.1">
    <property type="nucleotide sequence ID" value="NZ_JBDQQU010000263.1"/>
</dbReference>
<evidence type="ECO:0000313" key="2">
    <source>
        <dbReference type="EMBL" id="MEO3957084.1"/>
    </source>
</evidence>
<gene>
    <name evidence="2" type="ORF">ABH309_21830</name>
</gene>
<feature type="non-terminal residue" evidence="2">
    <location>
        <position position="118"/>
    </location>
</feature>
<dbReference type="Proteomes" id="UP001438292">
    <property type="component" value="Unassembled WGS sequence"/>
</dbReference>
<evidence type="ECO:0000313" key="3">
    <source>
        <dbReference type="Proteomes" id="UP001438292"/>
    </source>
</evidence>
<comment type="caution">
    <text evidence="2">The sequence shown here is derived from an EMBL/GenBank/DDBJ whole genome shotgun (WGS) entry which is preliminary data.</text>
</comment>
<dbReference type="EMBL" id="JBDQQU010000263">
    <property type="protein sequence ID" value="MEO3957084.1"/>
    <property type="molecule type" value="Genomic_DNA"/>
</dbReference>
<keyword evidence="3" id="KW-1185">Reference proteome</keyword>